<comment type="caution">
    <text evidence="2">The sequence shown here is derived from an EMBL/GenBank/DDBJ whole genome shotgun (WGS) entry which is preliminary data.</text>
</comment>
<feature type="transmembrane region" description="Helical" evidence="1">
    <location>
        <begin position="66"/>
        <end position="88"/>
    </location>
</feature>
<reference evidence="2 3" key="1">
    <citation type="journal article" date="2020" name="ISME J.">
        <title>Uncovering the hidden diversity of litter-decomposition mechanisms in mushroom-forming fungi.</title>
        <authorList>
            <person name="Floudas D."/>
            <person name="Bentzer J."/>
            <person name="Ahren D."/>
            <person name="Johansson T."/>
            <person name="Persson P."/>
            <person name="Tunlid A."/>
        </authorList>
    </citation>
    <scope>NUCLEOTIDE SEQUENCE [LARGE SCALE GENOMIC DNA]</scope>
    <source>
        <strain evidence="2 3">CBS 146.42</strain>
    </source>
</reference>
<feature type="transmembrane region" description="Helical" evidence="1">
    <location>
        <begin position="100"/>
        <end position="120"/>
    </location>
</feature>
<feature type="transmembrane region" description="Helical" evidence="1">
    <location>
        <begin position="161"/>
        <end position="181"/>
    </location>
</feature>
<dbReference type="AlphaFoldDB" id="A0A8H5D1A5"/>
<dbReference type="OrthoDB" id="3086591at2759"/>
<accession>A0A8H5D1A5</accession>
<dbReference type="EMBL" id="JAACJO010000012">
    <property type="protein sequence ID" value="KAF5351675.1"/>
    <property type="molecule type" value="Genomic_DNA"/>
</dbReference>
<protein>
    <submittedName>
        <fullName evidence="2">Uncharacterized protein</fullName>
    </submittedName>
</protein>
<keyword evidence="3" id="KW-1185">Reference proteome</keyword>
<name>A0A8H5D1A5_9AGAR</name>
<dbReference type="Proteomes" id="UP000559027">
    <property type="component" value="Unassembled WGS sequence"/>
</dbReference>
<evidence type="ECO:0000256" key="1">
    <source>
        <dbReference type="SAM" id="Phobius"/>
    </source>
</evidence>
<evidence type="ECO:0000313" key="2">
    <source>
        <dbReference type="EMBL" id="KAF5351675.1"/>
    </source>
</evidence>
<keyword evidence="1" id="KW-0812">Transmembrane</keyword>
<keyword evidence="1" id="KW-1133">Transmembrane helix</keyword>
<evidence type="ECO:0000313" key="3">
    <source>
        <dbReference type="Proteomes" id="UP000559027"/>
    </source>
</evidence>
<feature type="transmembrane region" description="Helical" evidence="1">
    <location>
        <begin position="21"/>
        <end position="46"/>
    </location>
</feature>
<sequence length="251" mass="28985">MNSLPPLYSSLMTEKVLHCIPVFYGVVVSLVFQLVVDGADAVWLIWWITRGHDDDVEPLKTLVSCALALAIWEIYAAFNASVALYGALRRKRFMKDFWKPQAFVWIVHIGICIWYLVVYYQVIRDKKVRDCEEKIEEEDSDDEDVELCRHLVSFRGAPLPYVWITFIVQTVVQTLVLYFLWRWRGVLHKYHVVDLEDVANVSEGGHYHDPLARPLMPVAIELGHRAQPSDSSEITLLATMDSAARYTKSKR</sequence>
<gene>
    <name evidence="2" type="ORF">D9756_007516</name>
</gene>
<keyword evidence="1" id="KW-0472">Membrane</keyword>
<organism evidence="2 3">
    <name type="scientific">Leucocoprinus leucothites</name>
    <dbReference type="NCBI Taxonomy" id="201217"/>
    <lineage>
        <taxon>Eukaryota</taxon>
        <taxon>Fungi</taxon>
        <taxon>Dikarya</taxon>
        <taxon>Basidiomycota</taxon>
        <taxon>Agaricomycotina</taxon>
        <taxon>Agaricomycetes</taxon>
        <taxon>Agaricomycetidae</taxon>
        <taxon>Agaricales</taxon>
        <taxon>Agaricineae</taxon>
        <taxon>Agaricaceae</taxon>
        <taxon>Leucocoprinus</taxon>
    </lineage>
</organism>
<proteinExistence type="predicted"/>